<keyword evidence="6" id="KW-0460">Magnesium</keyword>
<gene>
    <name evidence="9" type="primary">LOC106055338</name>
</gene>
<dbReference type="GeneID" id="106055338"/>
<sequence length="468" mass="53166">MDSSGTGASRSRFKKSHNDNPSIIINDHDGNRGREDRNSNTSSSNRKRLKVNDSSLSKDSPIFKAFNIFREELDNRNNRYERIVKISRDITIESKRIIFLLQRVTGSEESEKVFAEAKDKILDLNRTKFLELAHELHGQDPYQFVRAYSPGKRLKVNDSSLSKDSPIFKAFNIFREELDNRNNRYERIVKISRDITIESKRIIFLLQRVTGSEESEKVFAEAKDKILDLNRTKFLELAHELHGQDPYQFVRAYSPGLQEYIEAVTFYHYLHSEELIGLERIQADLIYLVKAQDAPGLSSDLELTLGTNSSECLSVKTLAIESNTNAESSEKDTTDQNSTTNENGVSETTTILVPVPPSEYLLGIGDFTGELMRMAINSVGAGDLEKPSVVSNMMRLIHDAFTTFAHPPRELYQKIRVLRQSLQKVETACYTLKVRGSEIPKHMLADVFSISAPCAADSYNEEISDVYD</sequence>
<feature type="region of interest" description="Disordered" evidence="7">
    <location>
        <begin position="323"/>
        <end position="348"/>
    </location>
</feature>
<accession>A0A9U8DZ50</accession>
<evidence type="ECO:0000313" key="8">
    <source>
        <dbReference type="Proteomes" id="UP001165740"/>
    </source>
</evidence>
<dbReference type="Proteomes" id="UP001165740">
    <property type="component" value="Chromosome 3"/>
</dbReference>
<keyword evidence="4" id="KW-0963">Cytoplasm</keyword>
<keyword evidence="5" id="KW-0539">Nucleus</keyword>
<keyword evidence="8" id="KW-1185">Reference proteome</keyword>
<dbReference type="SUPFAM" id="SSF74784">
    <property type="entry name" value="Translin"/>
    <property type="match status" value="2"/>
</dbReference>
<dbReference type="InterPro" id="IPR002848">
    <property type="entry name" value="Translin_fam"/>
</dbReference>
<organism evidence="8 9">
    <name type="scientific">Biomphalaria glabrata</name>
    <name type="common">Bloodfluke planorb</name>
    <name type="synonym">Freshwater snail</name>
    <dbReference type="NCBI Taxonomy" id="6526"/>
    <lineage>
        <taxon>Eukaryota</taxon>
        <taxon>Metazoa</taxon>
        <taxon>Spiralia</taxon>
        <taxon>Lophotrochozoa</taxon>
        <taxon>Mollusca</taxon>
        <taxon>Gastropoda</taxon>
        <taxon>Heterobranchia</taxon>
        <taxon>Euthyneura</taxon>
        <taxon>Panpulmonata</taxon>
        <taxon>Hygrophila</taxon>
        <taxon>Lymnaeoidea</taxon>
        <taxon>Planorbidae</taxon>
        <taxon>Biomphalaria</taxon>
    </lineage>
</organism>
<evidence type="ECO:0000256" key="6">
    <source>
        <dbReference type="PIRSR" id="PIRSR602848-1"/>
    </source>
</evidence>
<evidence type="ECO:0000313" key="9">
    <source>
        <dbReference type="RefSeq" id="XP_013067009.2"/>
    </source>
</evidence>
<comment type="subcellular location">
    <subcellularLocation>
        <location evidence="2">Cytoplasm</location>
    </subcellularLocation>
    <subcellularLocation>
        <location evidence="1">Nucleus</location>
    </subcellularLocation>
</comment>
<feature type="compositionally biased region" description="Polar residues" evidence="7">
    <location>
        <begin position="335"/>
        <end position="348"/>
    </location>
</feature>
<dbReference type="PANTHER" id="PTHR10741">
    <property type="entry name" value="TRANSLIN AND TRANSLIN ASSOCIATED PROTEIN X"/>
    <property type="match status" value="1"/>
</dbReference>
<keyword evidence="6" id="KW-0479">Metal-binding</keyword>
<evidence type="ECO:0000256" key="7">
    <source>
        <dbReference type="SAM" id="MobiDB-lite"/>
    </source>
</evidence>
<dbReference type="FunFam" id="1.20.58.200:FF:000001">
    <property type="entry name" value="Translin-associated factor X"/>
    <property type="match status" value="1"/>
</dbReference>
<dbReference type="GO" id="GO:0043565">
    <property type="term" value="F:sequence-specific DNA binding"/>
    <property type="evidence" value="ECO:0007669"/>
    <property type="project" value="InterPro"/>
</dbReference>
<dbReference type="CDD" id="cd14820">
    <property type="entry name" value="TRAX"/>
    <property type="match status" value="1"/>
</dbReference>
<proteinExistence type="inferred from homology"/>
<feature type="binding site" evidence="6">
    <location>
        <position position="370"/>
    </location>
    <ligand>
        <name>Mg(2+)</name>
        <dbReference type="ChEBI" id="CHEBI:18420"/>
    </ligand>
</feature>
<protein>
    <submittedName>
        <fullName evidence="9">Translin-associated protein X-like</fullName>
    </submittedName>
</protein>
<dbReference type="GO" id="GO:0046872">
    <property type="term" value="F:metal ion binding"/>
    <property type="evidence" value="ECO:0007669"/>
    <property type="project" value="UniProtKB-KW"/>
</dbReference>
<dbReference type="GO" id="GO:0005634">
    <property type="term" value="C:nucleus"/>
    <property type="evidence" value="ECO:0007669"/>
    <property type="project" value="UniProtKB-SubCell"/>
</dbReference>
<dbReference type="InterPro" id="IPR016069">
    <property type="entry name" value="Translin_C"/>
</dbReference>
<dbReference type="OrthoDB" id="31005at2759"/>
<evidence type="ECO:0000256" key="3">
    <source>
        <dbReference type="ARBA" id="ARBA00005902"/>
    </source>
</evidence>
<dbReference type="RefSeq" id="XP_013067009.2">
    <property type="nucleotide sequence ID" value="XM_013211555.2"/>
</dbReference>
<feature type="compositionally biased region" description="Basic and acidic residues" evidence="7">
    <location>
        <begin position="26"/>
        <end position="38"/>
    </location>
</feature>
<evidence type="ECO:0000256" key="2">
    <source>
        <dbReference type="ARBA" id="ARBA00004496"/>
    </source>
</evidence>
<evidence type="ECO:0000256" key="1">
    <source>
        <dbReference type="ARBA" id="ARBA00004123"/>
    </source>
</evidence>
<evidence type="ECO:0000256" key="4">
    <source>
        <dbReference type="ARBA" id="ARBA00022490"/>
    </source>
</evidence>
<dbReference type="Gene3D" id="1.20.58.190">
    <property type="entry name" value="Translin, domain 1"/>
    <property type="match status" value="2"/>
</dbReference>
<feature type="binding site" evidence="6">
    <location>
        <position position="262"/>
    </location>
    <ligand>
        <name>Mg(2+)</name>
        <dbReference type="ChEBI" id="CHEBI:18420"/>
    </ligand>
</feature>
<dbReference type="Pfam" id="PF01997">
    <property type="entry name" value="Translin"/>
    <property type="match status" value="2"/>
</dbReference>
<dbReference type="Gene3D" id="1.20.58.200">
    <property type="entry name" value="Translin, domain 2"/>
    <property type="match status" value="1"/>
</dbReference>
<evidence type="ECO:0000256" key="5">
    <source>
        <dbReference type="ARBA" id="ARBA00023242"/>
    </source>
</evidence>
<dbReference type="InterPro" id="IPR016068">
    <property type="entry name" value="Translin_N"/>
</dbReference>
<dbReference type="KEGG" id="bgt:106055338"/>
<dbReference type="InterPro" id="IPR036081">
    <property type="entry name" value="Translin_sf"/>
</dbReference>
<name>A0A9U8DZ50_BIOGL</name>
<feature type="region of interest" description="Disordered" evidence="7">
    <location>
        <begin position="1"/>
        <end position="53"/>
    </location>
</feature>
<comment type="similarity">
    <text evidence="3">Belongs to the translin family.</text>
</comment>
<dbReference type="GO" id="GO:0005737">
    <property type="term" value="C:cytoplasm"/>
    <property type="evidence" value="ECO:0007669"/>
    <property type="project" value="UniProtKB-SubCell"/>
</dbReference>
<dbReference type="AlphaFoldDB" id="A0A9U8DZ50"/>
<reference evidence="9" key="1">
    <citation type="submission" date="2025-08" db="UniProtKB">
        <authorList>
            <consortium name="RefSeq"/>
        </authorList>
    </citation>
    <scope>IDENTIFICATION</scope>
</reference>